<name>A0A921I1D3_9FIRM</name>
<dbReference type="RefSeq" id="WP_076777362.1">
    <property type="nucleotide sequence ID" value="NZ_CAUGIN010000012.1"/>
</dbReference>
<comment type="caution">
    <text evidence="3">The sequence shown here is derived from an EMBL/GenBank/DDBJ whole genome shotgun (WGS) entry which is preliminary data.</text>
</comment>
<dbReference type="OrthoDB" id="390105at2"/>
<dbReference type="Pfam" id="PF05979">
    <property type="entry name" value="DUF896"/>
    <property type="match status" value="1"/>
</dbReference>
<reference evidence="3" key="1">
    <citation type="journal article" date="2021" name="PeerJ">
        <title>Extensive microbial diversity within the chicken gut microbiome revealed by metagenomics and culture.</title>
        <authorList>
            <person name="Gilroy R."/>
            <person name="Ravi A."/>
            <person name="Getino M."/>
            <person name="Pursley I."/>
            <person name="Horton D.L."/>
            <person name="Alikhan N.F."/>
            <person name="Baker D."/>
            <person name="Gharbi K."/>
            <person name="Hall N."/>
            <person name="Watson M."/>
            <person name="Adriaenssens E.M."/>
            <person name="Foster-Nyarko E."/>
            <person name="Jarju S."/>
            <person name="Secka A."/>
            <person name="Antonio M."/>
            <person name="Oren A."/>
            <person name="Chaudhuri R.R."/>
            <person name="La Ragione R."/>
            <person name="Hildebrand F."/>
            <person name="Pallen M.J."/>
        </authorList>
    </citation>
    <scope>NUCLEOTIDE SEQUENCE</scope>
    <source>
        <strain evidence="3">ChiSjej5B23-16112</strain>
    </source>
</reference>
<gene>
    <name evidence="3" type="ORF">K8V82_07800</name>
</gene>
<reference evidence="3" key="2">
    <citation type="submission" date="2021-09" db="EMBL/GenBank/DDBJ databases">
        <authorList>
            <person name="Gilroy R."/>
        </authorList>
    </citation>
    <scope>NUCLEOTIDE SEQUENCE</scope>
    <source>
        <strain evidence="3">ChiSjej5B23-16112</strain>
    </source>
</reference>
<organism evidence="3 4">
    <name type="scientific">Lachnoclostridium phocaeense</name>
    <dbReference type="NCBI Taxonomy" id="1871021"/>
    <lineage>
        <taxon>Bacteria</taxon>
        <taxon>Bacillati</taxon>
        <taxon>Bacillota</taxon>
        <taxon>Clostridia</taxon>
        <taxon>Lachnospirales</taxon>
        <taxon>Lachnospiraceae</taxon>
    </lineage>
</organism>
<sequence length="73" mass="8448">MDENKIKRINELYHKSKAEGLTDAEKKEQQLLRQEYIASVRENLRGQLNNISIQEKDGSVTDLGKKYGRKKGN</sequence>
<dbReference type="GO" id="GO:0005737">
    <property type="term" value="C:cytoplasm"/>
    <property type="evidence" value="ECO:0007669"/>
    <property type="project" value="UniProtKB-SubCell"/>
</dbReference>
<dbReference type="Gene3D" id="1.10.287.540">
    <property type="entry name" value="Helix hairpin bin"/>
    <property type="match status" value="1"/>
</dbReference>
<keyword evidence="1 2" id="KW-0963">Cytoplasm</keyword>
<dbReference type="PANTHER" id="PTHR37300:SF1">
    <property type="entry name" value="UPF0291 PROTEIN YNZC"/>
    <property type="match status" value="1"/>
</dbReference>
<dbReference type="EMBL" id="DYVY01000127">
    <property type="protein sequence ID" value="HJF94681.1"/>
    <property type="molecule type" value="Genomic_DNA"/>
</dbReference>
<evidence type="ECO:0000256" key="2">
    <source>
        <dbReference type="HAMAP-Rule" id="MF_01103"/>
    </source>
</evidence>
<dbReference type="PANTHER" id="PTHR37300">
    <property type="entry name" value="UPF0291 PROTEIN CBO2609/CLC_2481"/>
    <property type="match status" value="1"/>
</dbReference>
<dbReference type="SUPFAM" id="SSF158221">
    <property type="entry name" value="YnzC-like"/>
    <property type="match status" value="1"/>
</dbReference>
<dbReference type="Proteomes" id="UP000769156">
    <property type="component" value="Unassembled WGS sequence"/>
</dbReference>
<dbReference type="AlphaFoldDB" id="A0A921I1D3"/>
<comment type="similarity">
    <text evidence="2">Belongs to the UPF0291 family.</text>
</comment>
<proteinExistence type="inferred from homology"/>
<comment type="subcellular location">
    <subcellularLocation>
        <location evidence="2">Cytoplasm</location>
    </subcellularLocation>
</comment>
<evidence type="ECO:0000313" key="4">
    <source>
        <dbReference type="Proteomes" id="UP000769156"/>
    </source>
</evidence>
<accession>A0A921I1D3</accession>
<evidence type="ECO:0000256" key="1">
    <source>
        <dbReference type="ARBA" id="ARBA00022490"/>
    </source>
</evidence>
<dbReference type="HAMAP" id="MF_01103">
    <property type="entry name" value="UPF0291"/>
    <property type="match status" value="1"/>
</dbReference>
<evidence type="ECO:0000313" key="3">
    <source>
        <dbReference type="EMBL" id="HJF94681.1"/>
    </source>
</evidence>
<dbReference type="InterPro" id="IPR009242">
    <property type="entry name" value="DUF896"/>
</dbReference>
<protein>
    <recommendedName>
        <fullName evidence="2">UPF0291 protein K8V82_07800</fullName>
    </recommendedName>
</protein>